<organism evidence="1 2">
    <name type="scientific">Phlebia brevispora</name>
    <dbReference type="NCBI Taxonomy" id="194682"/>
    <lineage>
        <taxon>Eukaryota</taxon>
        <taxon>Fungi</taxon>
        <taxon>Dikarya</taxon>
        <taxon>Basidiomycota</taxon>
        <taxon>Agaricomycotina</taxon>
        <taxon>Agaricomycetes</taxon>
        <taxon>Polyporales</taxon>
        <taxon>Meruliaceae</taxon>
        <taxon>Phlebia</taxon>
    </lineage>
</organism>
<name>A0ACC1RWZ4_9APHY</name>
<gene>
    <name evidence="1" type="ORF">NM688_g8129</name>
</gene>
<comment type="caution">
    <text evidence="1">The sequence shown here is derived from an EMBL/GenBank/DDBJ whole genome shotgun (WGS) entry which is preliminary data.</text>
</comment>
<sequence>MVSKCAALRRRLQNLQTVQSIYMPCVPQLLAHHLQTNPAADTPEDQPVFFPHQLTFENLEQCNPGVADIKEHLRDAQLSKSLDRLCVQLHIKARLITFKNQNVQHQGLNMHARWRIEVNQSKITTIADKYRAAHVTKLALTGPGDWKKEWQLLKPGDDRTLLLNDDPINSSSSKTHSEGRRTTLWIWMSANHSDVDSAVQLGMQQAIRIDLEYYATLWDCREKEGLREDTVEGQGRAVYAARQAFLRRSLAKTFASKWVQEPTTKMDNSSPTNETENEDNITVLIGDNGSDRSDDEEETDIDDV</sequence>
<evidence type="ECO:0000313" key="1">
    <source>
        <dbReference type="EMBL" id="KAJ3527402.1"/>
    </source>
</evidence>
<reference evidence="1" key="1">
    <citation type="submission" date="2022-07" db="EMBL/GenBank/DDBJ databases">
        <title>Genome Sequence of Phlebia brevispora.</title>
        <authorList>
            <person name="Buettner E."/>
        </authorList>
    </citation>
    <scope>NUCLEOTIDE SEQUENCE</scope>
    <source>
        <strain evidence="1">MPL23</strain>
    </source>
</reference>
<proteinExistence type="predicted"/>
<dbReference type="Proteomes" id="UP001148662">
    <property type="component" value="Unassembled WGS sequence"/>
</dbReference>
<dbReference type="EMBL" id="JANHOG010002090">
    <property type="protein sequence ID" value="KAJ3527402.1"/>
    <property type="molecule type" value="Genomic_DNA"/>
</dbReference>
<evidence type="ECO:0000313" key="2">
    <source>
        <dbReference type="Proteomes" id="UP001148662"/>
    </source>
</evidence>
<protein>
    <submittedName>
        <fullName evidence="1">Uncharacterized protein</fullName>
    </submittedName>
</protein>
<accession>A0ACC1RWZ4</accession>
<keyword evidence="2" id="KW-1185">Reference proteome</keyword>